<dbReference type="OrthoDB" id="9791543at2"/>
<keyword evidence="2" id="KW-1185">Reference proteome</keyword>
<dbReference type="Gene3D" id="3.40.50.300">
    <property type="entry name" value="P-loop containing nucleotide triphosphate hydrolases"/>
    <property type="match status" value="1"/>
</dbReference>
<evidence type="ECO:0000313" key="1">
    <source>
        <dbReference type="EMBL" id="TQV78165.1"/>
    </source>
</evidence>
<gene>
    <name evidence="1" type="ORF">FKG94_13920</name>
</gene>
<dbReference type="AlphaFoldDB" id="A0A545TLP7"/>
<name>A0A545TLP7_9GAMM</name>
<evidence type="ECO:0008006" key="3">
    <source>
        <dbReference type="Google" id="ProtNLM"/>
    </source>
</evidence>
<proteinExistence type="predicted"/>
<dbReference type="InterPro" id="IPR027417">
    <property type="entry name" value="P-loop_NTPase"/>
</dbReference>
<dbReference type="Proteomes" id="UP000319732">
    <property type="component" value="Unassembled WGS sequence"/>
</dbReference>
<protein>
    <recommendedName>
        <fullName evidence="3">UDP-N-acetylglucosamine kinase</fullName>
    </recommendedName>
</protein>
<dbReference type="EMBL" id="VHSG01000013">
    <property type="protein sequence ID" value="TQV78165.1"/>
    <property type="molecule type" value="Genomic_DNA"/>
</dbReference>
<dbReference type="RefSeq" id="WP_142904946.1">
    <property type="nucleotide sequence ID" value="NZ_ML660094.1"/>
</dbReference>
<comment type="caution">
    <text evidence="1">The sequence shown here is derived from an EMBL/GenBank/DDBJ whole genome shotgun (WGS) entry which is preliminary data.</text>
</comment>
<organism evidence="1 2">
    <name type="scientific">Exilibacterium tricleocarpae</name>
    <dbReference type="NCBI Taxonomy" id="2591008"/>
    <lineage>
        <taxon>Bacteria</taxon>
        <taxon>Pseudomonadati</taxon>
        <taxon>Pseudomonadota</taxon>
        <taxon>Gammaproteobacteria</taxon>
        <taxon>Cellvibrionales</taxon>
        <taxon>Cellvibrionaceae</taxon>
        <taxon>Exilibacterium</taxon>
    </lineage>
</organism>
<accession>A0A545TLP7</accession>
<reference evidence="1 2" key="1">
    <citation type="submission" date="2019-06" db="EMBL/GenBank/DDBJ databases">
        <title>Whole genome sequence for Cellvibrionaceae sp. R142.</title>
        <authorList>
            <person name="Wang G."/>
        </authorList>
    </citation>
    <scope>NUCLEOTIDE SEQUENCE [LARGE SCALE GENOMIC DNA]</scope>
    <source>
        <strain evidence="1 2">R142</strain>
    </source>
</reference>
<sequence>MSKPLFFLVAGPNGAGKSTFTSGYRRHHPFLTVVEPDAIAKELTGSSATINRVAGYRNGLLHKKAQSIPPWLSRLLHI</sequence>
<evidence type="ECO:0000313" key="2">
    <source>
        <dbReference type="Proteomes" id="UP000319732"/>
    </source>
</evidence>
<dbReference type="SUPFAM" id="SSF52540">
    <property type="entry name" value="P-loop containing nucleoside triphosphate hydrolases"/>
    <property type="match status" value="1"/>
</dbReference>